<dbReference type="GO" id="GO:0006424">
    <property type="term" value="P:glutamyl-tRNA aminoacylation"/>
    <property type="evidence" value="ECO:0007669"/>
    <property type="project" value="UniProtKB-UniRule"/>
</dbReference>
<dbReference type="PANTHER" id="PTHR43311">
    <property type="entry name" value="GLUTAMATE--TRNA LIGASE"/>
    <property type="match status" value="1"/>
</dbReference>
<dbReference type="GO" id="GO:0005524">
    <property type="term" value="F:ATP binding"/>
    <property type="evidence" value="ECO:0007669"/>
    <property type="project" value="UniProtKB-UniRule"/>
</dbReference>
<dbReference type="CDD" id="cd00808">
    <property type="entry name" value="GluRS_core"/>
    <property type="match status" value="1"/>
</dbReference>
<dbReference type="Gene3D" id="1.10.10.350">
    <property type="match status" value="1"/>
</dbReference>
<dbReference type="PROSITE" id="PS00178">
    <property type="entry name" value="AA_TRNA_LIGASE_I"/>
    <property type="match status" value="1"/>
</dbReference>
<dbReference type="InterPro" id="IPR020752">
    <property type="entry name" value="Glu-tRNA-synth_I_codon-bd_sub1"/>
</dbReference>
<comment type="function">
    <text evidence="8">Catalyzes the attachment of glutamate to tRNA(Glu) in a two-step reaction: glutamate is first activated by ATP to form Glu-AMP and then transferred to the acceptor end of tRNA(Glu).</text>
</comment>
<dbReference type="RefSeq" id="WP_262428503.1">
    <property type="nucleotide sequence ID" value="NZ_JACRTG010000006.1"/>
</dbReference>
<dbReference type="Pfam" id="PF00749">
    <property type="entry name" value="tRNA-synt_1c"/>
    <property type="match status" value="1"/>
</dbReference>
<feature type="short sequence motif" description="'HIGH' region" evidence="8">
    <location>
        <begin position="10"/>
        <end position="20"/>
    </location>
</feature>
<dbReference type="InterPro" id="IPR049940">
    <property type="entry name" value="GluQ/Sye"/>
</dbReference>
<evidence type="ECO:0000256" key="5">
    <source>
        <dbReference type="ARBA" id="ARBA00022840"/>
    </source>
</evidence>
<keyword evidence="12" id="KW-1185">Reference proteome</keyword>
<evidence type="ECO:0000259" key="9">
    <source>
        <dbReference type="Pfam" id="PF00749"/>
    </source>
</evidence>
<dbReference type="FunFam" id="3.40.50.620:FF:000045">
    <property type="entry name" value="Glutamate--tRNA ligase, mitochondrial"/>
    <property type="match status" value="1"/>
</dbReference>
<evidence type="ECO:0000256" key="4">
    <source>
        <dbReference type="ARBA" id="ARBA00022741"/>
    </source>
</evidence>
<evidence type="ECO:0000256" key="6">
    <source>
        <dbReference type="ARBA" id="ARBA00022917"/>
    </source>
</evidence>
<sequence length="490" mass="56638">MEDIRVRFAPSPTGYLHIGGARTALFNYYFARKYNGKFILRIEDTDIERLKADSISQILSSMKWLGMDWDEGPEKGGEYGPYYQSERMDLYRKEVDRLLKEGKAYYCFCTEEDIEKEREEQKKLKLSFRYSGRCLELSEEEIEKNLHEGKPYVVRIKIPREGTTELEDLIRGKVSFDNSQLDDYIILKSNNIPTYNFACVVDDHAMKISHVIRAEEHLSNTPKQVLIYRALGYEIPKFAHLSMILAPDRSKLSKRHGATSVEEFREGGYLKETLVNYLTLLGWSPAEEKEIFEMTDTIEEFSLKKVSKTAAIYDIDKLTWMNGIYLRNLNLDYVTREAIPFLIDKGLVNKEKIEDNYEYIKRVVGAVREKVKLLPEIAEASEYFFKEIEEYDPKGVAKRFEKEGVVELLEKGKEVLAKTPAFDVETVEKAYRDLIDELGIKGGDIIHPTRLAISGRTVGPGLFDIISILGKDVCIERINRAIEFINTKIK</sequence>
<keyword evidence="7 8" id="KW-0030">Aminoacyl-tRNA synthetase</keyword>
<keyword evidence="8" id="KW-0862">Zinc</keyword>
<dbReference type="InterPro" id="IPR000924">
    <property type="entry name" value="Glu/Gln-tRNA-synth"/>
</dbReference>
<keyword evidence="4 8" id="KW-0547">Nucleotide-binding</keyword>
<keyword evidence="8" id="KW-0479">Metal-binding</keyword>
<dbReference type="GO" id="GO:0000049">
    <property type="term" value="F:tRNA binding"/>
    <property type="evidence" value="ECO:0007669"/>
    <property type="project" value="InterPro"/>
</dbReference>
<dbReference type="NCBIfam" id="TIGR00464">
    <property type="entry name" value="gltX_bact"/>
    <property type="match status" value="1"/>
</dbReference>
<evidence type="ECO:0000256" key="2">
    <source>
        <dbReference type="ARBA" id="ARBA00022490"/>
    </source>
</evidence>
<name>A0A926EUY4_9FIRM</name>
<dbReference type="PANTHER" id="PTHR43311:SF2">
    <property type="entry name" value="GLUTAMATE--TRNA LIGASE, MITOCHONDRIAL-RELATED"/>
    <property type="match status" value="1"/>
</dbReference>
<dbReference type="InterPro" id="IPR001412">
    <property type="entry name" value="aa-tRNA-synth_I_CS"/>
</dbReference>
<evidence type="ECO:0000313" key="12">
    <source>
        <dbReference type="Proteomes" id="UP000601171"/>
    </source>
</evidence>
<feature type="short sequence motif" description="'KMSKS' region" evidence="8">
    <location>
        <begin position="251"/>
        <end position="255"/>
    </location>
</feature>
<dbReference type="HAMAP" id="MF_00022">
    <property type="entry name" value="Glu_tRNA_synth_type1"/>
    <property type="match status" value="1"/>
</dbReference>
<dbReference type="InterPro" id="IPR014729">
    <property type="entry name" value="Rossmann-like_a/b/a_fold"/>
</dbReference>
<proteinExistence type="inferred from homology"/>
<dbReference type="InterPro" id="IPR033910">
    <property type="entry name" value="GluRS_core"/>
</dbReference>
<gene>
    <name evidence="8" type="primary">gltX</name>
    <name evidence="11" type="ORF">H8707_02085</name>
</gene>
<evidence type="ECO:0000256" key="3">
    <source>
        <dbReference type="ARBA" id="ARBA00022598"/>
    </source>
</evidence>
<evidence type="ECO:0000259" key="10">
    <source>
        <dbReference type="Pfam" id="PF19269"/>
    </source>
</evidence>
<comment type="subunit">
    <text evidence="8">Monomer.</text>
</comment>
<comment type="cofactor">
    <cofactor evidence="8">
        <name>Zn(2+)</name>
        <dbReference type="ChEBI" id="CHEBI:29105"/>
    </cofactor>
    <text evidence="8">Binds 1 zinc ion per subunit.</text>
</comment>
<dbReference type="SUPFAM" id="SSF48163">
    <property type="entry name" value="An anticodon-binding domain of class I aminoacyl-tRNA synthetases"/>
    <property type="match status" value="1"/>
</dbReference>
<dbReference type="InterPro" id="IPR045462">
    <property type="entry name" value="aa-tRNA-synth_I_cd-bd"/>
</dbReference>
<keyword evidence="3 8" id="KW-0436">Ligase</keyword>
<evidence type="ECO:0000256" key="8">
    <source>
        <dbReference type="HAMAP-Rule" id="MF_00022"/>
    </source>
</evidence>
<reference evidence="11" key="1">
    <citation type="submission" date="2020-08" db="EMBL/GenBank/DDBJ databases">
        <title>Genome public.</title>
        <authorList>
            <person name="Liu C."/>
            <person name="Sun Q."/>
        </authorList>
    </citation>
    <scope>NUCLEOTIDE SEQUENCE</scope>
    <source>
        <strain evidence="11">BX21</strain>
    </source>
</reference>
<dbReference type="GO" id="GO:0008270">
    <property type="term" value="F:zinc ion binding"/>
    <property type="evidence" value="ECO:0007669"/>
    <property type="project" value="UniProtKB-UniRule"/>
</dbReference>
<dbReference type="Pfam" id="PF19269">
    <property type="entry name" value="Anticodon_2"/>
    <property type="match status" value="1"/>
</dbReference>
<dbReference type="Proteomes" id="UP000601171">
    <property type="component" value="Unassembled WGS sequence"/>
</dbReference>
<keyword evidence="6 8" id="KW-0648">Protein biosynthesis</keyword>
<protein>
    <recommendedName>
        <fullName evidence="8">Glutamate--tRNA ligase</fullName>
        <ecNumber evidence="8">6.1.1.17</ecNumber>
    </recommendedName>
    <alternativeName>
        <fullName evidence="8">Glutamyl-tRNA synthetase</fullName>
        <shortName evidence="8">GluRS</shortName>
    </alternativeName>
</protein>
<dbReference type="InterPro" id="IPR020058">
    <property type="entry name" value="Glu/Gln-tRNA-synth_Ib_cat-dom"/>
</dbReference>
<dbReference type="EC" id="6.1.1.17" evidence="8"/>
<dbReference type="Gene3D" id="3.40.50.620">
    <property type="entry name" value="HUPs"/>
    <property type="match status" value="1"/>
</dbReference>
<feature type="binding site" evidence="8">
    <location>
        <position position="109"/>
    </location>
    <ligand>
        <name>Zn(2+)</name>
        <dbReference type="ChEBI" id="CHEBI:29105"/>
    </ligand>
</feature>
<dbReference type="InterPro" id="IPR008925">
    <property type="entry name" value="aa_tRNA-synth_I_cd-bd_sf"/>
</dbReference>
<dbReference type="InterPro" id="IPR020751">
    <property type="entry name" value="aa-tRNA-synth_I_codon-bd_sub2"/>
</dbReference>
<dbReference type="PRINTS" id="PR00987">
    <property type="entry name" value="TRNASYNTHGLU"/>
</dbReference>
<organism evidence="11 12">
    <name type="scientific">Paratissierella segnis</name>
    <dbReference type="NCBI Taxonomy" id="2763679"/>
    <lineage>
        <taxon>Bacteria</taxon>
        <taxon>Bacillati</taxon>
        <taxon>Bacillota</taxon>
        <taxon>Tissierellia</taxon>
        <taxon>Tissierellales</taxon>
        <taxon>Tissierellaceae</taxon>
        <taxon>Paratissierella</taxon>
    </lineage>
</organism>
<comment type="catalytic activity">
    <reaction evidence="8">
        <text>tRNA(Glu) + L-glutamate + ATP = L-glutamyl-tRNA(Glu) + AMP + diphosphate</text>
        <dbReference type="Rhea" id="RHEA:23540"/>
        <dbReference type="Rhea" id="RHEA-COMP:9663"/>
        <dbReference type="Rhea" id="RHEA-COMP:9680"/>
        <dbReference type="ChEBI" id="CHEBI:29985"/>
        <dbReference type="ChEBI" id="CHEBI:30616"/>
        <dbReference type="ChEBI" id="CHEBI:33019"/>
        <dbReference type="ChEBI" id="CHEBI:78442"/>
        <dbReference type="ChEBI" id="CHEBI:78520"/>
        <dbReference type="ChEBI" id="CHEBI:456215"/>
        <dbReference type="EC" id="6.1.1.17"/>
    </reaction>
</comment>
<dbReference type="GO" id="GO:0004818">
    <property type="term" value="F:glutamate-tRNA ligase activity"/>
    <property type="evidence" value="ECO:0007669"/>
    <property type="project" value="UniProtKB-UniRule"/>
</dbReference>
<evidence type="ECO:0000313" key="11">
    <source>
        <dbReference type="EMBL" id="MBC8587032.1"/>
    </source>
</evidence>
<dbReference type="GO" id="GO:0005829">
    <property type="term" value="C:cytosol"/>
    <property type="evidence" value="ECO:0007669"/>
    <property type="project" value="TreeGrafter"/>
</dbReference>
<feature type="binding site" evidence="8">
    <location>
        <position position="134"/>
    </location>
    <ligand>
        <name>Zn(2+)</name>
        <dbReference type="ChEBI" id="CHEBI:29105"/>
    </ligand>
</feature>
<dbReference type="Gene3D" id="1.10.8.70">
    <property type="entry name" value="Glutamate-tRNA synthetase, class I, anticodon-binding domain 1"/>
    <property type="match status" value="1"/>
</dbReference>
<dbReference type="SUPFAM" id="SSF52374">
    <property type="entry name" value="Nucleotidylyl transferase"/>
    <property type="match status" value="1"/>
</dbReference>
<feature type="domain" description="Glutamyl/glutaminyl-tRNA synthetase class Ib catalytic" evidence="9">
    <location>
        <begin position="4"/>
        <end position="320"/>
    </location>
</feature>
<feature type="domain" description="Aminoacyl-tRNA synthetase class I anticodon-binding" evidence="10">
    <location>
        <begin position="336"/>
        <end position="482"/>
    </location>
</feature>
<evidence type="ECO:0000256" key="7">
    <source>
        <dbReference type="ARBA" id="ARBA00023146"/>
    </source>
</evidence>
<dbReference type="EMBL" id="JACRTG010000006">
    <property type="protein sequence ID" value="MBC8587032.1"/>
    <property type="molecule type" value="Genomic_DNA"/>
</dbReference>
<feature type="binding site" evidence="8">
    <location>
        <position position="136"/>
    </location>
    <ligand>
        <name>Zn(2+)</name>
        <dbReference type="ChEBI" id="CHEBI:29105"/>
    </ligand>
</feature>
<accession>A0A926EUY4</accession>
<keyword evidence="5 8" id="KW-0067">ATP-binding</keyword>
<dbReference type="InterPro" id="IPR004527">
    <property type="entry name" value="Glu-tRNA-ligase_bac/mito"/>
</dbReference>
<comment type="caution">
    <text evidence="11">The sequence shown here is derived from an EMBL/GenBank/DDBJ whole genome shotgun (WGS) entry which is preliminary data.</text>
</comment>
<comment type="subcellular location">
    <subcellularLocation>
        <location evidence="8">Cytoplasm</location>
    </subcellularLocation>
</comment>
<keyword evidence="2 8" id="KW-0963">Cytoplasm</keyword>
<feature type="binding site" evidence="8">
    <location>
        <position position="254"/>
    </location>
    <ligand>
        <name>ATP</name>
        <dbReference type="ChEBI" id="CHEBI:30616"/>
    </ligand>
</feature>
<feature type="binding site" evidence="8">
    <location>
        <position position="107"/>
    </location>
    <ligand>
        <name>Zn(2+)</name>
        <dbReference type="ChEBI" id="CHEBI:29105"/>
    </ligand>
</feature>
<dbReference type="AlphaFoldDB" id="A0A926EUY4"/>
<evidence type="ECO:0000256" key="1">
    <source>
        <dbReference type="ARBA" id="ARBA00007894"/>
    </source>
</evidence>
<comment type="similarity">
    <text evidence="1 8">Belongs to the class-I aminoacyl-tRNA synthetase family. Glutamate--tRNA ligase type 1 subfamily.</text>
</comment>